<feature type="domain" description="Leucine-rich repeat-containing N-terminal plant-type" evidence="4">
    <location>
        <begin position="39"/>
        <end position="64"/>
    </location>
</feature>
<gene>
    <name evidence="5" type="ORF">TanjilG_15020</name>
</gene>
<dbReference type="Gramene" id="OIW06375">
    <property type="protein sequence ID" value="OIW06375"/>
    <property type="gene ID" value="TanjilG_15020"/>
</dbReference>
<feature type="chain" id="PRO_5020026701" description="Leucine-rich repeat-containing N-terminal plant-type domain-containing protein" evidence="3">
    <location>
        <begin position="33"/>
        <end position="69"/>
    </location>
</feature>
<sequence>MTIIILMNPASSKFIQTIFLMLLMLQVEFVSAEEVRCIESERQALLNFKASLVDDDGSLCLSTWGAEEE</sequence>
<feature type="signal peptide" evidence="3">
    <location>
        <begin position="1"/>
        <end position="32"/>
    </location>
</feature>
<evidence type="ECO:0000256" key="2">
    <source>
        <dbReference type="ARBA" id="ARBA00022737"/>
    </source>
</evidence>
<protein>
    <recommendedName>
        <fullName evidence="4">Leucine-rich repeat-containing N-terminal plant-type domain-containing protein</fullName>
    </recommendedName>
</protein>
<evidence type="ECO:0000313" key="5">
    <source>
        <dbReference type="EMBL" id="OIW06375.1"/>
    </source>
</evidence>
<dbReference type="InterPro" id="IPR013210">
    <property type="entry name" value="LRR_N_plant-typ"/>
</dbReference>
<dbReference type="Pfam" id="PF08263">
    <property type="entry name" value="LRRNT_2"/>
    <property type="match status" value="1"/>
</dbReference>
<keyword evidence="2" id="KW-0677">Repeat</keyword>
<evidence type="ECO:0000256" key="3">
    <source>
        <dbReference type="SAM" id="SignalP"/>
    </source>
</evidence>
<name>A0A4P1RBC4_LUPAN</name>
<dbReference type="AlphaFoldDB" id="A0A4P1RBC4"/>
<reference evidence="5 6" key="1">
    <citation type="journal article" date="2017" name="Plant Biotechnol. J.">
        <title>A comprehensive draft genome sequence for lupin (Lupinus angustifolius), an emerging health food: insights into plant-microbe interactions and legume evolution.</title>
        <authorList>
            <person name="Hane J.K."/>
            <person name="Ming Y."/>
            <person name="Kamphuis L.G."/>
            <person name="Nelson M.N."/>
            <person name="Garg G."/>
            <person name="Atkins C.A."/>
            <person name="Bayer P.E."/>
            <person name="Bravo A."/>
            <person name="Bringans S."/>
            <person name="Cannon S."/>
            <person name="Edwards D."/>
            <person name="Foley R."/>
            <person name="Gao L.L."/>
            <person name="Harrison M.J."/>
            <person name="Huang W."/>
            <person name="Hurgobin B."/>
            <person name="Li S."/>
            <person name="Liu C.W."/>
            <person name="McGrath A."/>
            <person name="Morahan G."/>
            <person name="Murray J."/>
            <person name="Weller J."/>
            <person name="Jian J."/>
            <person name="Singh K.B."/>
        </authorList>
    </citation>
    <scope>NUCLEOTIDE SEQUENCE</scope>
    <source>
        <strain evidence="6">cv. Tanjil</strain>
        <tissue evidence="5">Whole plant</tissue>
    </source>
</reference>
<evidence type="ECO:0000256" key="1">
    <source>
        <dbReference type="ARBA" id="ARBA00022614"/>
    </source>
</evidence>
<keyword evidence="3" id="KW-0732">Signal</keyword>
<accession>A0A4P1RBC4</accession>
<evidence type="ECO:0000313" key="6">
    <source>
        <dbReference type="Proteomes" id="UP000188354"/>
    </source>
</evidence>
<proteinExistence type="predicted"/>
<dbReference type="EMBL" id="CM007368">
    <property type="protein sequence ID" value="OIW06375.1"/>
    <property type="molecule type" value="Genomic_DNA"/>
</dbReference>
<keyword evidence="1" id="KW-0433">Leucine-rich repeat</keyword>
<organism evidence="5 6">
    <name type="scientific">Lupinus angustifolius</name>
    <name type="common">Narrow-leaved blue lupine</name>
    <dbReference type="NCBI Taxonomy" id="3871"/>
    <lineage>
        <taxon>Eukaryota</taxon>
        <taxon>Viridiplantae</taxon>
        <taxon>Streptophyta</taxon>
        <taxon>Embryophyta</taxon>
        <taxon>Tracheophyta</taxon>
        <taxon>Spermatophyta</taxon>
        <taxon>Magnoliopsida</taxon>
        <taxon>eudicotyledons</taxon>
        <taxon>Gunneridae</taxon>
        <taxon>Pentapetalae</taxon>
        <taxon>rosids</taxon>
        <taxon>fabids</taxon>
        <taxon>Fabales</taxon>
        <taxon>Fabaceae</taxon>
        <taxon>Papilionoideae</taxon>
        <taxon>50 kb inversion clade</taxon>
        <taxon>genistoids sensu lato</taxon>
        <taxon>core genistoids</taxon>
        <taxon>Genisteae</taxon>
        <taxon>Lupinus</taxon>
    </lineage>
</organism>
<dbReference type="Proteomes" id="UP000188354">
    <property type="component" value="Chromosome LG08"/>
</dbReference>
<keyword evidence="6" id="KW-1185">Reference proteome</keyword>
<evidence type="ECO:0000259" key="4">
    <source>
        <dbReference type="Pfam" id="PF08263"/>
    </source>
</evidence>